<dbReference type="PANTHER" id="PTHR43073">
    <property type="entry name" value="DIHYDROPYRIMIDINE DEHYDROGENASE [NADP(+)]"/>
    <property type="match status" value="1"/>
</dbReference>
<dbReference type="SUPFAM" id="SSF54862">
    <property type="entry name" value="4Fe-4S ferredoxins"/>
    <property type="match status" value="1"/>
</dbReference>
<comment type="similarity">
    <text evidence="5">Belongs to the dihydropyrimidine dehydrogenase family.</text>
</comment>
<comment type="cofactor">
    <cofactor evidence="1">
        <name>FMN</name>
        <dbReference type="ChEBI" id="CHEBI:58210"/>
    </cofactor>
</comment>
<comment type="caution">
    <text evidence="21">The sequence shown here is derived from an EMBL/GenBank/DDBJ whole genome shotgun (WGS) entry which is preliminary data.</text>
</comment>
<reference evidence="21" key="1">
    <citation type="submission" date="2023-06" db="EMBL/GenBank/DDBJ databases">
        <authorList>
            <person name="Kurt Z."/>
        </authorList>
    </citation>
    <scope>NUCLEOTIDE SEQUENCE</scope>
</reference>
<dbReference type="GO" id="GO:0002058">
    <property type="term" value="F:uracil binding"/>
    <property type="evidence" value="ECO:0007669"/>
    <property type="project" value="TreeGrafter"/>
</dbReference>
<evidence type="ECO:0000256" key="3">
    <source>
        <dbReference type="ARBA" id="ARBA00001974"/>
    </source>
</evidence>
<comment type="cofactor">
    <cofactor evidence="3">
        <name>FAD</name>
        <dbReference type="ChEBI" id="CHEBI:57692"/>
    </cofactor>
</comment>
<evidence type="ECO:0000256" key="12">
    <source>
        <dbReference type="ARBA" id="ARBA00022741"/>
    </source>
</evidence>
<name>A0AA86PGP1_9EUKA</name>
<sequence>MNHPQFSAEQKKCLYCVETNCARDCPAGCSPADFLKAAQLKAPQDFQRAAAEVLSWNPLGEVCGLTCPDKFCQGKCNRGGLDAPIEIPCSQSFIVHEARRLGREPVFVPLPSNNKRVAVIGAGPAGISATAMLSQQGYSVDIFEATSIVGGQMAMIPTHRLPAAVMNADIDFCLKNCHAKDVKVNVHLNQKVNAEDLAPKYDHVVIANGQSVNRFPKEFEGIKNFILNPQQILVDHQNFKGKKIVVIGGGAVAVDVCAVLKQQGATPVVVYRRKINEMPVTKKELEELIECAEIITKSVVENVHQENGMLNIDIERVDIVGRGSDMKQVKSEEKLTLKGVSNIVLASGFSTEQNEEQINAILSKHKNVVYAKAYGTVVEAVSSGKSAAALIMENKGQQKSSREHGHEVQLQGYDFTPADLKTQVFKTKVLPNPFVLSASPLTDGYHECKKALDAGWAGVILKTAFDGIPIHIPNHYMSRMGNESHANCDNVSGRSLDQVIADITKLKAEYPDRLIAGSTGGPVFGEDSFCKNGWQKNIGKLCTGGAELVELSLSCPQGGDSSEGSIAAQSVAQSCKIVRWALETPELTKKVPLLFKMTAACTSVETIIKAVQKVIEEYPEKNAGITMANSFPAVDIKQTVRPNRAYPYDAIVVGLGGAHVLPISNLSLTSLFNVQNLQISGNGGVVDYKSAADFIALGAGFVQICALAEERGVRIITELNSGLAHFMKEIKLDTIPKLYRSFHEPVLDFMNIPAPKSIASLIRADDCIGCGNCVDCPYLAIKFEGSGKITVDPRRCIGCTLCTRRCPGLCLEMRVRNENEPQPDI</sequence>
<evidence type="ECO:0000313" key="21">
    <source>
        <dbReference type="EMBL" id="CAI9938303.1"/>
    </source>
</evidence>
<dbReference type="Gene3D" id="3.40.50.720">
    <property type="entry name" value="NAD(P)-binding Rossmann-like Domain"/>
    <property type="match status" value="1"/>
</dbReference>
<evidence type="ECO:0000256" key="17">
    <source>
        <dbReference type="ARBA" id="ARBA00023014"/>
    </source>
</evidence>
<evidence type="ECO:0000256" key="14">
    <source>
        <dbReference type="ARBA" id="ARBA00022857"/>
    </source>
</evidence>
<keyword evidence="8" id="KW-0285">Flavoprotein</keyword>
<evidence type="ECO:0000256" key="6">
    <source>
        <dbReference type="ARBA" id="ARBA00013004"/>
    </source>
</evidence>
<evidence type="ECO:0000256" key="16">
    <source>
        <dbReference type="ARBA" id="ARBA00023004"/>
    </source>
</evidence>
<dbReference type="GO" id="GO:0051539">
    <property type="term" value="F:4 iron, 4 sulfur cluster binding"/>
    <property type="evidence" value="ECO:0007669"/>
    <property type="project" value="UniProtKB-KW"/>
</dbReference>
<protein>
    <recommendedName>
        <fullName evidence="6">dihydropyrimidine dehydrogenase (NADP(+))</fullName>
        <ecNumber evidence="6">1.3.1.2</ecNumber>
    </recommendedName>
    <alternativeName>
        <fullName evidence="19">Dihydrothymine dehydrogenase</fullName>
    </alternativeName>
    <alternativeName>
        <fullName evidence="18">Dihydrouracil dehydrogenase</fullName>
    </alternativeName>
</protein>
<reference evidence="22 23" key="2">
    <citation type="submission" date="2024-07" db="EMBL/GenBank/DDBJ databases">
        <authorList>
            <person name="Akdeniz Z."/>
        </authorList>
    </citation>
    <scope>NUCLEOTIDE SEQUENCE [LARGE SCALE GENOMIC DNA]</scope>
</reference>
<dbReference type="Pfam" id="PF12838">
    <property type="entry name" value="Fer4_7"/>
    <property type="match status" value="1"/>
</dbReference>
<dbReference type="GO" id="GO:0050661">
    <property type="term" value="F:NADP binding"/>
    <property type="evidence" value="ECO:0007669"/>
    <property type="project" value="TreeGrafter"/>
</dbReference>
<evidence type="ECO:0000259" key="20">
    <source>
        <dbReference type="PROSITE" id="PS51379"/>
    </source>
</evidence>
<accession>A0AA86PGP1</accession>
<dbReference type="GO" id="GO:0005737">
    <property type="term" value="C:cytoplasm"/>
    <property type="evidence" value="ECO:0007669"/>
    <property type="project" value="InterPro"/>
</dbReference>
<evidence type="ECO:0000313" key="23">
    <source>
        <dbReference type="Proteomes" id="UP001642409"/>
    </source>
</evidence>
<dbReference type="SUPFAM" id="SSF51971">
    <property type="entry name" value="Nucleotide-binding domain"/>
    <property type="match status" value="1"/>
</dbReference>
<keyword evidence="16" id="KW-0408">Iron</keyword>
<dbReference type="SUPFAM" id="SSF46548">
    <property type="entry name" value="alpha-helical ferredoxin"/>
    <property type="match status" value="1"/>
</dbReference>
<evidence type="ECO:0000256" key="7">
    <source>
        <dbReference type="ARBA" id="ARBA00022485"/>
    </source>
</evidence>
<dbReference type="InterPro" id="IPR009051">
    <property type="entry name" value="Helical_ferredxn"/>
</dbReference>
<dbReference type="Gene3D" id="3.50.50.60">
    <property type="entry name" value="FAD/NAD(P)-binding domain"/>
    <property type="match status" value="1"/>
</dbReference>
<evidence type="ECO:0000256" key="1">
    <source>
        <dbReference type="ARBA" id="ARBA00001917"/>
    </source>
</evidence>
<dbReference type="Pfam" id="PF14691">
    <property type="entry name" value="Fer4_20"/>
    <property type="match status" value="1"/>
</dbReference>
<organism evidence="21">
    <name type="scientific">Hexamita inflata</name>
    <dbReference type="NCBI Taxonomy" id="28002"/>
    <lineage>
        <taxon>Eukaryota</taxon>
        <taxon>Metamonada</taxon>
        <taxon>Diplomonadida</taxon>
        <taxon>Hexamitidae</taxon>
        <taxon>Hexamitinae</taxon>
        <taxon>Hexamita</taxon>
    </lineage>
</organism>
<keyword evidence="9" id="KW-0288">FMN</keyword>
<evidence type="ECO:0000313" key="22">
    <source>
        <dbReference type="EMBL" id="CAL5990610.1"/>
    </source>
</evidence>
<evidence type="ECO:0000256" key="4">
    <source>
        <dbReference type="ARBA" id="ARBA00004668"/>
    </source>
</evidence>
<evidence type="ECO:0000256" key="11">
    <source>
        <dbReference type="ARBA" id="ARBA00022737"/>
    </source>
</evidence>
<evidence type="ECO:0000256" key="2">
    <source>
        <dbReference type="ARBA" id="ARBA00001966"/>
    </source>
</evidence>
<evidence type="ECO:0000256" key="10">
    <source>
        <dbReference type="ARBA" id="ARBA00022723"/>
    </source>
</evidence>
<dbReference type="Pfam" id="PF01180">
    <property type="entry name" value="DHO_dh"/>
    <property type="match status" value="1"/>
</dbReference>
<evidence type="ECO:0000256" key="9">
    <source>
        <dbReference type="ARBA" id="ARBA00022643"/>
    </source>
</evidence>
<proteinExistence type="inferred from homology"/>
<dbReference type="PROSITE" id="PS51379">
    <property type="entry name" value="4FE4S_FER_2"/>
    <property type="match status" value="2"/>
</dbReference>
<dbReference type="InterPro" id="IPR028261">
    <property type="entry name" value="DPD_II"/>
</dbReference>
<dbReference type="Gene3D" id="3.20.20.70">
    <property type="entry name" value="Aldolase class I"/>
    <property type="match status" value="1"/>
</dbReference>
<keyword evidence="7" id="KW-0004">4Fe-4S</keyword>
<gene>
    <name evidence="22" type="ORF">HINF_LOCUS11442</name>
    <name evidence="21" type="ORF">HINF_LOCUS25948</name>
</gene>
<dbReference type="InterPro" id="IPR005720">
    <property type="entry name" value="Dihydroorotate_DH_cat"/>
</dbReference>
<dbReference type="SUPFAM" id="SSF51395">
    <property type="entry name" value="FMN-linked oxidoreductases"/>
    <property type="match status" value="1"/>
</dbReference>
<comment type="pathway">
    <text evidence="4">Amino-acid biosynthesis; beta-alanine biosynthesis.</text>
</comment>
<keyword evidence="10" id="KW-0479">Metal-binding</keyword>
<evidence type="ECO:0000256" key="19">
    <source>
        <dbReference type="ARBA" id="ARBA00032722"/>
    </source>
</evidence>
<dbReference type="PANTHER" id="PTHR43073:SF2">
    <property type="entry name" value="DIHYDROPYRIMIDINE DEHYDROGENASE [NADP(+)]"/>
    <property type="match status" value="1"/>
</dbReference>
<dbReference type="GO" id="GO:0006212">
    <property type="term" value="P:uracil catabolic process"/>
    <property type="evidence" value="ECO:0007669"/>
    <property type="project" value="TreeGrafter"/>
</dbReference>
<dbReference type="Gene3D" id="3.30.70.20">
    <property type="match status" value="1"/>
</dbReference>
<keyword evidence="14" id="KW-0521">NADP</keyword>
<dbReference type="Gene3D" id="1.10.1060.10">
    <property type="entry name" value="Alpha-helical ferredoxin"/>
    <property type="match status" value="1"/>
</dbReference>
<keyword evidence="12" id="KW-0547">Nucleotide-binding</keyword>
<evidence type="ECO:0000256" key="5">
    <source>
        <dbReference type="ARBA" id="ARBA00010804"/>
    </source>
</evidence>
<keyword evidence="23" id="KW-1185">Reference proteome</keyword>
<feature type="domain" description="4Fe-4S ferredoxin-type" evidence="20">
    <location>
        <begin position="787"/>
        <end position="816"/>
    </location>
</feature>
<keyword evidence="17" id="KW-0411">Iron-sulfur</keyword>
<dbReference type="Proteomes" id="UP001642409">
    <property type="component" value="Unassembled WGS sequence"/>
</dbReference>
<feature type="domain" description="4Fe-4S ferredoxin-type" evidence="20">
    <location>
        <begin position="758"/>
        <end position="786"/>
    </location>
</feature>
<dbReference type="GO" id="GO:0046872">
    <property type="term" value="F:metal ion binding"/>
    <property type="evidence" value="ECO:0007669"/>
    <property type="project" value="UniProtKB-KW"/>
</dbReference>
<dbReference type="InterPro" id="IPR017896">
    <property type="entry name" value="4Fe4S_Fe-S-bd"/>
</dbReference>
<evidence type="ECO:0000256" key="13">
    <source>
        <dbReference type="ARBA" id="ARBA00022827"/>
    </source>
</evidence>
<dbReference type="EMBL" id="CAXDID020000025">
    <property type="protein sequence ID" value="CAL5990610.1"/>
    <property type="molecule type" value="Genomic_DNA"/>
</dbReference>
<keyword evidence="15" id="KW-0560">Oxidoreductase</keyword>
<dbReference type="InterPro" id="IPR023753">
    <property type="entry name" value="FAD/NAD-binding_dom"/>
</dbReference>
<evidence type="ECO:0000256" key="18">
    <source>
        <dbReference type="ARBA" id="ARBA00030119"/>
    </source>
</evidence>
<keyword evidence="11" id="KW-0677">Repeat</keyword>
<dbReference type="PRINTS" id="PR00419">
    <property type="entry name" value="ADXRDTASE"/>
</dbReference>
<dbReference type="GO" id="GO:0006210">
    <property type="term" value="P:thymine catabolic process"/>
    <property type="evidence" value="ECO:0007669"/>
    <property type="project" value="TreeGrafter"/>
</dbReference>
<dbReference type="InterPro" id="IPR017900">
    <property type="entry name" value="4Fe4S_Fe_S_CS"/>
</dbReference>
<keyword evidence="13" id="KW-0274">FAD</keyword>
<dbReference type="InterPro" id="IPR013785">
    <property type="entry name" value="Aldolase_TIM"/>
</dbReference>
<dbReference type="EC" id="1.3.1.2" evidence="6"/>
<dbReference type="PROSITE" id="PS00198">
    <property type="entry name" value="4FE4S_FER_1"/>
    <property type="match status" value="1"/>
</dbReference>
<comment type="cofactor">
    <cofactor evidence="2">
        <name>[4Fe-4S] cluster</name>
        <dbReference type="ChEBI" id="CHEBI:49883"/>
    </cofactor>
</comment>
<dbReference type="InterPro" id="IPR036188">
    <property type="entry name" value="FAD/NAD-bd_sf"/>
</dbReference>
<dbReference type="AlphaFoldDB" id="A0AA86PGP1"/>
<dbReference type="EMBL" id="CATOUU010000654">
    <property type="protein sequence ID" value="CAI9938303.1"/>
    <property type="molecule type" value="Genomic_DNA"/>
</dbReference>
<dbReference type="Pfam" id="PF07992">
    <property type="entry name" value="Pyr_redox_2"/>
    <property type="match status" value="1"/>
</dbReference>
<dbReference type="GO" id="GO:0017113">
    <property type="term" value="F:dihydropyrimidine dehydrogenase (NADP+) activity"/>
    <property type="evidence" value="ECO:0007669"/>
    <property type="project" value="UniProtKB-EC"/>
</dbReference>
<evidence type="ECO:0000256" key="8">
    <source>
        <dbReference type="ARBA" id="ARBA00022630"/>
    </source>
</evidence>
<evidence type="ECO:0000256" key="15">
    <source>
        <dbReference type="ARBA" id="ARBA00023002"/>
    </source>
</evidence>